<sequence length="558" mass="61797">MKFPHKTLPWLFSLVGLASLSAADRPNVIVLLLDDVGKGWIPPYADHLSADDIEPEIYARYVQVHGHQGAVDKQKHIEAAQACMPTLSRLASEGTVFNQAYATAALCSPSRAGLLTGSFQQDWGAYWNKDVDDFGIPPERTVIAEPLARAGYRTGVVGKWHVAPHDPAYIEKIWVEDLGQELPVARYYNGLWPEIDKRLRDTAWRSSSQPGFHPLDRGFDYYYGYNSHDDVDYGSATLWENHELVPKRPEGEFLTDLFNEKACAFIRDSLQAGDPFFLYYAPKTLHGPISAPPGHYTEQFSSGNQFTDEYAGHLLALDHGIEMMLAVLAEYGQLDNTLFIFTADNGCTLYYVPPYNAPNRGGKGTGWNGGLNVPLIVWQPGLTTGGESDELVSLADLMPTVLDAAGADIPGDIDGRTLLPYLRGQAARGPRESLGSSGIHSSRWSYSYEADGENNKQDATEAPLYAWLIDGDYQLMLVAPIKPGLYQKLPDGYAAQTLLYDIKSDPRQLQNLAEEHPDRVQAMSAGIHQWLSARQEPLTSQQADYEAMLKRTGTDTPK</sequence>
<evidence type="ECO:0000256" key="4">
    <source>
        <dbReference type="ARBA" id="ARBA00022837"/>
    </source>
</evidence>
<name>A0A842HJD8_9BACT</name>
<protein>
    <submittedName>
        <fullName evidence="7">Sulfatase-like hydrolase/transferase</fullName>
    </submittedName>
</protein>
<dbReference type="InterPro" id="IPR024607">
    <property type="entry name" value="Sulfatase_CS"/>
</dbReference>
<dbReference type="Gene3D" id="3.40.720.10">
    <property type="entry name" value="Alkaline Phosphatase, subunit A"/>
    <property type="match status" value="1"/>
</dbReference>
<evidence type="ECO:0000256" key="2">
    <source>
        <dbReference type="ARBA" id="ARBA00022723"/>
    </source>
</evidence>
<keyword evidence="8" id="KW-1185">Reference proteome</keyword>
<evidence type="ECO:0000256" key="3">
    <source>
        <dbReference type="ARBA" id="ARBA00022801"/>
    </source>
</evidence>
<dbReference type="GO" id="GO:0004065">
    <property type="term" value="F:arylsulfatase activity"/>
    <property type="evidence" value="ECO:0007669"/>
    <property type="project" value="TreeGrafter"/>
</dbReference>
<keyword evidence="7" id="KW-0808">Transferase</keyword>
<evidence type="ECO:0000313" key="7">
    <source>
        <dbReference type="EMBL" id="MBC2595744.1"/>
    </source>
</evidence>
<feature type="chain" id="PRO_5032712801" evidence="5">
    <location>
        <begin position="23"/>
        <end position="558"/>
    </location>
</feature>
<dbReference type="AlphaFoldDB" id="A0A842HJD8"/>
<keyword evidence="5" id="KW-0732">Signal</keyword>
<dbReference type="InterPro" id="IPR017850">
    <property type="entry name" value="Alkaline_phosphatase_core_sf"/>
</dbReference>
<reference evidence="7 8" key="1">
    <citation type="submission" date="2020-07" db="EMBL/GenBank/DDBJ databases">
        <authorList>
            <person name="Feng X."/>
        </authorList>
    </citation>
    <scope>NUCLEOTIDE SEQUENCE [LARGE SCALE GENOMIC DNA]</scope>
    <source>
        <strain evidence="7 8">JCM31066</strain>
    </source>
</reference>
<dbReference type="PANTHER" id="PTHR42693">
    <property type="entry name" value="ARYLSULFATASE FAMILY MEMBER"/>
    <property type="match status" value="1"/>
</dbReference>
<dbReference type="InterPro" id="IPR050738">
    <property type="entry name" value="Sulfatase"/>
</dbReference>
<comment type="similarity">
    <text evidence="1">Belongs to the sulfatase family.</text>
</comment>
<dbReference type="Proteomes" id="UP000546464">
    <property type="component" value="Unassembled WGS sequence"/>
</dbReference>
<accession>A0A842HJD8</accession>
<evidence type="ECO:0000256" key="1">
    <source>
        <dbReference type="ARBA" id="ARBA00008779"/>
    </source>
</evidence>
<dbReference type="Gene3D" id="3.30.1120.10">
    <property type="match status" value="1"/>
</dbReference>
<dbReference type="InterPro" id="IPR000917">
    <property type="entry name" value="Sulfatase_N"/>
</dbReference>
<proteinExistence type="inferred from homology"/>
<keyword evidence="4" id="KW-0106">Calcium</keyword>
<dbReference type="Pfam" id="PF00884">
    <property type="entry name" value="Sulfatase"/>
    <property type="match status" value="1"/>
</dbReference>
<keyword evidence="3 7" id="KW-0378">Hydrolase</keyword>
<keyword evidence="2" id="KW-0479">Metal-binding</keyword>
<organism evidence="7 8">
    <name type="scientific">Ruficoccus amylovorans</name>
    <dbReference type="NCBI Taxonomy" id="1804625"/>
    <lineage>
        <taxon>Bacteria</taxon>
        <taxon>Pseudomonadati</taxon>
        <taxon>Verrucomicrobiota</taxon>
        <taxon>Opitutia</taxon>
        <taxon>Puniceicoccales</taxon>
        <taxon>Cerasicoccaceae</taxon>
        <taxon>Ruficoccus</taxon>
    </lineage>
</organism>
<feature type="signal peptide" evidence="5">
    <location>
        <begin position="1"/>
        <end position="22"/>
    </location>
</feature>
<feature type="domain" description="Sulfatase N-terminal" evidence="6">
    <location>
        <begin position="26"/>
        <end position="407"/>
    </location>
</feature>
<dbReference type="SUPFAM" id="SSF53649">
    <property type="entry name" value="Alkaline phosphatase-like"/>
    <property type="match status" value="1"/>
</dbReference>
<comment type="caution">
    <text evidence="7">The sequence shown here is derived from an EMBL/GenBank/DDBJ whole genome shotgun (WGS) entry which is preliminary data.</text>
</comment>
<dbReference type="EMBL" id="JACHVB010000052">
    <property type="protein sequence ID" value="MBC2595744.1"/>
    <property type="molecule type" value="Genomic_DNA"/>
</dbReference>
<dbReference type="PROSITE" id="PS00149">
    <property type="entry name" value="SULFATASE_2"/>
    <property type="match status" value="1"/>
</dbReference>
<dbReference type="GO" id="GO:0046872">
    <property type="term" value="F:metal ion binding"/>
    <property type="evidence" value="ECO:0007669"/>
    <property type="project" value="UniProtKB-KW"/>
</dbReference>
<dbReference type="PROSITE" id="PS00523">
    <property type="entry name" value="SULFATASE_1"/>
    <property type="match status" value="1"/>
</dbReference>
<evidence type="ECO:0000313" key="8">
    <source>
        <dbReference type="Proteomes" id="UP000546464"/>
    </source>
</evidence>
<dbReference type="PANTHER" id="PTHR42693:SF53">
    <property type="entry name" value="ENDO-4-O-SULFATASE"/>
    <property type="match status" value="1"/>
</dbReference>
<dbReference type="GO" id="GO:0016740">
    <property type="term" value="F:transferase activity"/>
    <property type="evidence" value="ECO:0007669"/>
    <property type="project" value="UniProtKB-KW"/>
</dbReference>
<evidence type="ECO:0000256" key="5">
    <source>
        <dbReference type="SAM" id="SignalP"/>
    </source>
</evidence>
<dbReference type="RefSeq" id="WP_185676677.1">
    <property type="nucleotide sequence ID" value="NZ_JACHVB010000052.1"/>
</dbReference>
<gene>
    <name evidence="7" type="ORF">H5P28_15865</name>
</gene>
<evidence type="ECO:0000259" key="6">
    <source>
        <dbReference type="Pfam" id="PF00884"/>
    </source>
</evidence>